<dbReference type="GO" id="GO:0015074">
    <property type="term" value="P:DNA integration"/>
    <property type="evidence" value="ECO:0007669"/>
    <property type="project" value="InterPro"/>
</dbReference>
<protein>
    <submittedName>
        <fullName evidence="3">Transposase</fullName>
    </submittedName>
</protein>
<sequence length="205" mass="22029">MLFVVDQDPIGALGADAANESLVVGVHLRRLRCALQDRYVLAREDGVEGVGVLRVPVAQQVAEACGSLAEVEQQVAGELGGPPTPLGDGRPGRRLHAPHPGPGPAAFDAVFASDGIAVVKAPPRSPNCNPHAERYLRSAREECTDRGHAEKILHDYARHFNGHRPHQGQQQLAPHDDPTVIPLSAARIERRRAIGGLINEYRQAS</sequence>
<gene>
    <name evidence="3" type="ORF">OHU69_10555</name>
</gene>
<dbReference type="Pfam" id="PF13683">
    <property type="entry name" value="rve_3"/>
    <property type="match status" value="1"/>
</dbReference>
<dbReference type="InterPro" id="IPR001584">
    <property type="entry name" value="Integrase_cat-core"/>
</dbReference>
<dbReference type="InterPro" id="IPR012337">
    <property type="entry name" value="RNaseH-like_sf"/>
</dbReference>
<organism evidence="3">
    <name type="scientific">Streptomyces sp. NBC_00119</name>
    <dbReference type="NCBI Taxonomy" id="2975659"/>
    <lineage>
        <taxon>Bacteria</taxon>
        <taxon>Bacillati</taxon>
        <taxon>Actinomycetota</taxon>
        <taxon>Actinomycetes</taxon>
        <taxon>Kitasatosporales</taxon>
        <taxon>Streptomycetaceae</taxon>
        <taxon>Streptomyces</taxon>
    </lineage>
</organism>
<evidence type="ECO:0000313" key="3">
    <source>
        <dbReference type="EMBL" id="WTS11465.1"/>
    </source>
</evidence>
<dbReference type="SUPFAM" id="SSF53098">
    <property type="entry name" value="Ribonuclease H-like"/>
    <property type="match status" value="1"/>
</dbReference>
<dbReference type="AlphaFoldDB" id="A0AAU1U3I6"/>
<evidence type="ECO:0000256" key="1">
    <source>
        <dbReference type="SAM" id="MobiDB-lite"/>
    </source>
</evidence>
<reference evidence="3" key="1">
    <citation type="submission" date="2022-10" db="EMBL/GenBank/DDBJ databases">
        <title>The complete genomes of actinobacterial strains from the NBC collection.</title>
        <authorList>
            <person name="Joergensen T.S."/>
            <person name="Alvarez Arevalo M."/>
            <person name="Sterndorff E.B."/>
            <person name="Faurdal D."/>
            <person name="Vuksanovic O."/>
            <person name="Mourched A.-S."/>
            <person name="Charusanti P."/>
            <person name="Shaw S."/>
            <person name="Blin K."/>
            <person name="Weber T."/>
        </authorList>
    </citation>
    <scope>NUCLEOTIDE SEQUENCE</scope>
    <source>
        <strain evidence="3">NBC_00119</strain>
    </source>
</reference>
<feature type="domain" description="Integrase catalytic" evidence="2">
    <location>
        <begin position="116"/>
        <end position="174"/>
    </location>
</feature>
<evidence type="ECO:0000259" key="2">
    <source>
        <dbReference type="Pfam" id="PF13683"/>
    </source>
</evidence>
<feature type="region of interest" description="Disordered" evidence="1">
    <location>
        <begin position="78"/>
        <end position="99"/>
    </location>
</feature>
<proteinExistence type="predicted"/>
<name>A0AAU1U3I6_9ACTN</name>
<dbReference type="EMBL" id="CP108195">
    <property type="protein sequence ID" value="WTS11465.1"/>
    <property type="molecule type" value="Genomic_DNA"/>
</dbReference>
<accession>A0AAU1U3I6</accession>